<reference evidence="1 2" key="1">
    <citation type="submission" date="2019-05" db="EMBL/GenBank/DDBJ databases">
        <title>Another draft genome of Portunus trituberculatus and its Hox gene families provides insights of decapod evolution.</title>
        <authorList>
            <person name="Jeong J.-H."/>
            <person name="Song I."/>
            <person name="Kim S."/>
            <person name="Choi T."/>
            <person name="Kim D."/>
            <person name="Ryu S."/>
            <person name="Kim W."/>
        </authorList>
    </citation>
    <scope>NUCLEOTIDE SEQUENCE [LARGE SCALE GENOMIC DNA]</scope>
    <source>
        <tissue evidence="1">Muscle</tissue>
    </source>
</reference>
<dbReference type="Proteomes" id="UP000324222">
    <property type="component" value="Unassembled WGS sequence"/>
</dbReference>
<dbReference type="AlphaFoldDB" id="A0A5B7EQC6"/>
<gene>
    <name evidence="1" type="ORF">E2C01_028912</name>
</gene>
<evidence type="ECO:0000313" key="1">
    <source>
        <dbReference type="EMBL" id="MPC35488.1"/>
    </source>
</evidence>
<sequence>MTSTKILSFPHLERENADQYLRSIVVNKYLEYEKYADWVKGNRYPTTDGVFVAAPDLFLLSHQTALDTSMKE</sequence>
<proteinExistence type="predicted"/>
<organism evidence="1 2">
    <name type="scientific">Portunus trituberculatus</name>
    <name type="common">Swimming crab</name>
    <name type="synonym">Neptunus trituberculatus</name>
    <dbReference type="NCBI Taxonomy" id="210409"/>
    <lineage>
        <taxon>Eukaryota</taxon>
        <taxon>Metazoa</taxon>
        <taxon>Ecdysozoa</taxon>
        <taxon>Arthropoda</taxon>
        <taxon>Crustacea</taxon>
        <taxon>Multicrustacea</taxon>
        <taxon>Malacostraca</taxon>
        <taxon>Eumalacostraca</taxon>
        <taxon>Eucarida</taxon>
        <taxon>Decapoda</taxon>
        <taxon>Pleocyemata</taxon>
        <taxon>Brachyura</taxon>
        <taxon>Eubrachyura</taxon>
        <taxon>Portunoidea</taxon>
        <taxon>Portunidae</taxon>
        <taxon>Portuninae</taxon>
        <taxon>Portunus</taxon>
    </lineage>
</organism>
<protein>
    <submittedName>
        <fullName evidence="1">Uncharacterized protein</fullName>
    </submittedName>
</protein>
<evidence type="ECO:0000313" key="2">
    <source>
        <dbReference type="Proteomes" id="UP000324222"/>
    </source>
</evidence>
<dbReference type="EMBL" id="VSRR010003288">
    <property type="protein sequence ID" value="MPC35488.1"/>
    <property type="molecule type" value="Genomic_DNA"/>
</dbReference>
<accession>A0A5B7EQC6</accession>
<name>A0A5B7EQC6_PORTR</name>
<keyword evidence="2" id="KW-1185">Reference proteome</keyword>
<comment type="caution">
    <text evidence="1">The sequence shown here is derived from an EMBL/GenBank/DDBJ whole genome shotgun (WGS) entry which is preliminary data.</text>
</comment>